<feature type="compositionally biased region" description="Polar residues" evidence="10">
    <location>
        <begin position="1218"/>
        <end position="1228"/>
    </location>
</feature>
<evidence type="ECO:0000256" key="7">
    <source>
        <dbReference type="ARBA" id="ARBA00022989"/>
    </source>
</evidence>
<dbReference type="GO" id="GO:0000139">
    <property type="term" value="C:Golgi membrane"/>
    <property type="evidence" value="ECO:0007669"/>
    <property type="project" value="UniProtKB-SubCell"/>
</dbReference>
<feature type="region of interest" description="Disordered" evidence="10">
    <location>
        <begin position="1"/>
        <end position="314"/>
    </location>
</feature>
<dbReference type="RefSeq" id="XP_025378926.1">
    <property type="nucleotide sequence ID" value="XM_025521119.1"/>
</dbReference>
<dbReference type="GO" id="GO:0051072">
    <property type="term" value="P:4,6-pyruvylated galactose residue biosynthetic process"/>
    <property type="evidence" value="ECO:0007669"/>
    <property type="project" value="TreeGrafter"/>
</dbReference>
<evidence type="ECO:0000313" key="12">
    <source>
        <dbReference type="EMBL" id="PWN91728.1"/>
    </source>
</evidence>
<keyword evidence="7 11" id="KW-1133">Transmembrane helix</keyword>
<feature type="region of interest" description="Disordered" evidence="10">
    <location>
        <begin position="361"/>
        <end position="452"/>
    </location>
</feature>
<dbReference type="GO" id="GO:0016758">
    <property type="term" value="F:hexosyltransferase activity"/>
    <property type="evidence" value="ECO:0007669"/>
    <property type="project" value="InterPro"/>
</dbReference>
<evidence type="ECO:0000313" key="13">
    <source>
        <dbReference type="Proteomes" id="UP000245768"/>
    </source>
</evidence>
<feature type="region of interest" description="Disordered" evidence="10">
    <location>
        <begin position="1104"/>
        <end position="1123"/>
    </location>
</feature>
<feature type="region of interest" description="Disordered" evidence="10">
    <location>
        <begin position="1141"/>
        <end position="1242"/>
    </location>
</feature>
<sequence>MDPRRSKGDADSFHSSSSSASAGGSVRVDSDAAAAASTAAGNLSGVPTTTTSGDTLARPSGMAPGTPPALSIDPGTPTPSPNPRSSHHHPPHFASPLRSSIHPRGGEAASSGSDEGSSRTVSANASASTLLPGAKTPDVYVGGAGAWNSNQSSGSDAGGLYRSNSHQDQKSSDPFETNFGASMDEQRGDHRRRNSMLSHSVDMTQSQLAVNSTGGAQRSMAESGAEPGYTHQYEEAVGGLNSSSSGPRLGGGYASSVEGEYYSAPPSRLISRTPTPVYSGATAMQQQPPRLSSPDFAASGSTATTTTESEDEYESDYTAATAGGGLGGWGASFFGFGAGQGNGMRAGSSRRGPMKRYAKGGGYHALSTKQGDKWDYDDTGTPLVESQRSNHARGAGGTGTGGKKRWKMYDAQTGVASHQDAPLRLRRGSSPTDRRRQSHRARSGRRYSSSGSRWNPFRAISSLLCKTFRTFFGPIHPITIFLALALIAGFVTSVTMLIIYILNPDKEPLPWRTFCQQQMPFPHAYADALAPVNVMVGIMTVDSKYERRSIIRNTYAKHTLPTDEHGNPTANVQVKFVLGKVRKAHARRVALEMEAYNDIIVLDLEETMTARKTHGFFKWASENATVPFLKPVAEDAHRGAQDTVVASPHSPGGLANFDYTADHNGAGPSSDGQQQQQRYEIGWKKVDYVVKADDDSFIFLDELERHLRVAPRRLTYWGYLIKNWFMGGECYALSFDLVNWMARSPEVARSAKGKEDTRTPQWIALHPNRSSINWVSEHCWIYDHPKGGSPYSHGFLFPDYVERIKLEGRKGLSEQEIAWRGGERASHWYSTVTKWHQKYIAPRQDLTVEEEIEALVEGGGRWAGSWVRGSDGSSSEVWVPYDDIVYEADDQRLKPSGTNEMGHSAMAFDVGLEPNSGLPIYGVPGNESAITGDRTMMSAVVSPPPSIDRDQPHVVARYFDRREGARYMTEDDGDDAGLLHKRRDFLDIASLPKSFLKAHREQSEPGPLPPKAQQQGFTVIDGNQIRLVPRPTSKDGFGDWASLRARRYLNRPHGGTVVVHYLKKTEWWLETAMVFLGQTKMWQNGAGGVGREWRMGGSPLVRHDGYISEGRSQPRPDGSVAPGEGVAIEYDEHVDKDSWMYADQKKGSSKNKKPKTQTKTSMVTSSSTSSSDHSPSVDSGEKAALHHKGKTPNGEISGQQQQPNEALPLGKRPADPTVRSSFTRSTPVGQGARFAKIAKEGP</sequence>
<keyword evidence="4" id="KW-0808">Transferase</keyword>
<dbReference type="InParanoid" id="A0A316YST4"/>
<dbReference type="EMBL" id="KZ819635">
    <property type="protein sequence ID" value="PWN91728.1"/>
    <property type="molecule type" value="Genomic_DNA"/>
</dbReference>
<dbReference type="GeneID" id="37043035"/>
<evidence type="ECO:0000256" key="1">
    <source>
        <dbReference type="ARBA" id="ARBA00004323"/>
    </source>
</evidence>
<keyword evidence="13" id="KW-1185">Reference proteome</keyword>
<feature type="compositionally biased region" description="Low complexity" evidence="10">
    <location>
        <begin position="297"/>
        <end position="307"/>
    </location>
</feature>
<evidence type="ECO:0000256" key="9">
    <source>
        <dbReference type="ARBA" id="ARBA00023136"/>
    </source>
</evidence>
<feature type="compositionally biased region" description="Basic residues" evidence="10">
    <location>
        <begin position="436"/>
        <end position="445"/>
    </location>
</feature>
<evidence type="ECO:0000256" key="8">
    <source>
        <dbReference type="ARBA" id="ARBA00023034"/>
    </source>
</evidence>
<feature type="transmembrane region" description="Helical" evidence="11">
    <location>
        <begin position="478"/>
        <end position="502"/>
    </location>
</feature>
<feature type="compositionally biased region" description="Basic residues" evidence="10">
    <location>
        <begin position="1147"/>
        <end position="1156"/>
    </location>
</feature>
<keyword evidence="5 11" id="KW-0812">Transmembrane</keyword>
<evidence type="ECO:0000256" key="11">
    <source>
        <dbReference type="SAM" id="Phobius"/>
    </source>
</evidence>
<feature type="compositionally biased region" description="Low complexity" evidence="10">
    <location>
        <begin position="106"/>
        <end position="115"/>
    </location>
</feature>
<evidence type="ECO:0000256" key="3">
    <source>
        <dbReference type="ARBA" id="ARBA00022676"/>
    </source>
</evidence>
<dbReference type="AlphaFoldDB" id="A0A316YST4"/>
<name>A0A316YST4_9BASI</name>
<organism evidence="12 13">
    <name type="scientific">Acaromyces ingoldii</name>
    <dbReference type="NCBI Taxonomy" id="215250"/>
    <lineage>
        <taxon>Eukaryota</taxon>
        <taxon>Fungi</taxon>
        <taxon>Dikarya</taxon>
        <taxon>Basidiomycota</taxon>
        <taxon>Ustilaginomycotina</taxon>
        <taxon>Exobasidiomycetes</taxon>
        <taxon>Exobasidiales</taxon>
        <taxon>Cryptobasidiaceae</taxon>
        <taxon>Acaromyces</taxon>
    </lineage>
</organism>
<reference evidence="12 13" key="1">
    <citation type="journal article" date="2018" name="Mol. Biol. Evol.">
        <title>Broad Genomic Sampling Reveals a Smut Pathogenic Ancestry of the Fungal Clade Ustilaginomycotina.</title>
        <authorList>
            <person name="Kijpornyongpan T."/>
            <person name="Mondo S.J."/>
            <person name="Barry K."/>
            <person name="Sandor L."/>
            <person name="Lee J."/>
            <person name="Lipzen A."/>
            <person name="Pangilinan J."/>
            <person name="LaButti K."/>
            <person name="Hainaut M."/>
            <person name="Henrissat B."/>
            <person name="Grigoriev I.V."/>
            <person name="Spatafora J.W."/>
            <person name="Aime M.C."/>
        </authorList>
    </citation>
    <scope>NUCLEOTIDE SEQUENCE [LARGE SCALE GENOMIC DNA]</scope>
    <source>
        <strain evidence="12 13">MCA 4198</strain>
    </source>
</reference>
<protein>
    <recommendedName>
        <fullName evidence="14">Glycosyltransferase family 31 protein</fullName>
    </recommendedName>
</protein>
<feature type="compositionally biased region" description="Low complexity" evidence="10">
    <location>
        <begin position="13"/>
        <end position="40"/>
    </location>
</feature>
<proteinExistence type="inferred from homology"/>
<dbReference type="Gene3D" id="3.90.550.50">
    <property type="match status" value="1"/>
</dbReference>
<dbReference type="OrthoDB" id="2139606at2759"/>
<accession>A0A316YST4</accession>
<dbReference type="PANTHER" id="PTHR11214:SF333">
    <property type="entry name" value="GLYCOSYLTRANSFERASE FAMILY 31 PROTEIN"/>
    <property type="match status" value="1"/>
</dbReference>
<evidence type="ECO:0000256" key="10">
    <source>
        <dbReference type="SAM" id="MobiDB-lite"/>
    </source>
</evidence>
<feature type="compositionally biased region" description="Basic and acidic residues" evidence="10">
    <location>
        <begin position="1"/>
        <end position="12"/>
    </location>
</feature>
<dbReference type="InterPro" id="IPR002659">
    <property type="entry name" value="Glyco_trans_31"/>
</dbReference>
<keyword evidence="8" id="KW-0333">Golgi apparatus</keyword>
<evidence type="ECO:0000256" key="2">
    <source>
        <dbReference type="ARBA" id="ARBA00008661"/>
    </source>
</evidence>
<feature type="compositionally biased region" description="Polar residues" evidence="10">
    <location>
        <begin position="119"/>
        <end position="129"/>
    </location>
</feature>
<feature type="compositionally biased region" description="Polar residues" evidence="10">
    <location>
        <begin position="195"/>
        <end position="216"/>
    </location>
</feature>
<feature type="compositionally biased region" description="Low complexity" evidence="10">
    <location>
        <begin position="1157"/>
        <end position="1178"/>
    </location>
</feature>
<evidence type="ECO:0000256" key="6">
    <source>
        <dbReference type="ARBA" id="ARBA00022968"/>
    </source>
</evidence>
<feature type="compositionally biased region" description="Polar residues" evidence="10">
    <location>
        <begin position="270"/>
        <end position="290"/>
    </location>
</feature>
<comment type="similarity">
    <text evidence="2">Belongs to the glycosyltransferase 31 family.</text>
</comment>
<feature type="compositionally biased region" description="Polar residues" evidence="10">
    <location>
        <begin position="45"/>
        <end position="54"/>
    </location>
</feature>
<keyword evidence="9 11" id="KW-0472">Membrane</keyword>
<evidence type="ECO:0008006" key="14">
    <source>
        <dbReference type="Google" id="ProtNLM"/>
    </source>
</evidence>
<keyword evidence="6" id="KW-0735">Signal-anchor</keyword>
<comment type="subcellular location">
    <subcellularLocation>
        <location evidence="1">Golgi apparatus membrane</location>
        <topology evidence="1">Single-pass type II membrane protein</topology>
    </subcellularLocation>
</comment>
<evidence type="ECO:0000256" key="5">
    <source>
        <dbReference type="ARBA" id="ARBA00022692"/>
    </source>
</evidence>
<feature type="compositionally biased region" description="Polar residues" evidence="10">
    <location>
        <begin position="1194"/>
        <end position="1204"/>
    </location>
</feature>
<dbReference type="STRING" id="215250.A0A316YST4"/>
<evidence type="ECO:0000256" key="4">
    <source>
        <dbReference type="ARBA" id="ARBA00022679"/>
    </source>
</evidence>
<keyword evidence="3" id="KW-0328">Glycosyltransferase</keyword>
<dbReference type="PANTHER" id="PTHR11214">
    <property type="entry name" value="BETA-1,3-N-ACETYLGLUCOSAMINYLTRANSFERASE"/>
    <property type="match status" value="1"/>
</dbReference>
<gene>
    <name evidence="12" type="ORF">FA10DRAFT_265575</name>
</gene>
<dbReference type="Proteomes" id="UP000245768">
    <property type="component" value="Unassembled WGS sequence"/>
</dbReference>